<proteinExistence type="predicted"/>
<dbReference type="Gene3D" id="3.30.420.10">
    <property type="entry name" value="Ribonuclease H-like superfamily/Ribonuclease H"/>
    <property type="match status" value="1"/>
</dbReference>
<sequence>MAIPTALKCRTRKNLTPAERAEVIAYLLSVSTELSPPQGAIKACATKYACGDVQISRLWRRSVKAIQAEAPIDYESGRKCRSGRKSRLTSEFRVQLNEAIELIPLEDRTDIRTLASSLGIAKSTLHDYYQAGVFRSHSAHANSLLTDKQRAARVEFAAGFVHRGPGERLTFNSMMDFVHLDEKWFYLKKNKQRFYLGENEEVPHITVKNKNYIIKVMFLCAVARPRWDATRHRIWDGKIGLWPFAVYESAERASKNRPAGTLEIKTYSVDREIYRQALCRMVIPRIKEVWPSGKRVVLQHDNAKPHVAADDPEVVAACSLGNWNMKICPQPANLPDFNANDLGFFNSLQSLQYKKRAKTIEDLVNNVDSAFKELHYTKLDSVFLTLQSVLQASMRVDGCNKYNIPHLFKDKLRADTGLFLPSLACTEEVYNRAKSFLSSVQLK</sequence>
<gene>
    <name evidence="1" type="ORF">F441_11181</name>
</gene>
<organism evidence="1 2">
    <name type="scientific">Phytophthora nicotianae CJ01A1</name>
    <dbReference type="NCBI Taxonomy" id="1317063"/>
    <lineage>
        <taxon>Eukaryota</taxon>
        <taxon>Sar</taxon>
        <taxon>Stramenopiles</taxon>
        <taxon>Oomycota</taxon>
        <taxon>Peronosporomycetes</taxon>
        <taxon>Peronosporales</taxon>
        <taxon>Peronosporaceae</taxon>
        <taxon>Phytophthora</taxon>
    </lineage>
</organism>
<name>W2WU02_PHYNI</name>
<evidence type="ECO:0000313" key="2">
    <source>
        <dbReference type="Proteomes" id="UP000018958"/>
    </source>
</evidence>
<reference evidence="1 2" key="1">
    <citation type="submission" date="2013-11" db="EMBL/GenBank/DDBJ databases">
        <title>The Genome Sequence of Phytophthora parasitica CJ01A1.</title>
        <authorList>
            <consortium name="The Broad Institute Genomics Platform"/>
            <person name="Russ C."/>
            <person name="Tyler B."/>
            <person name="Panabieres F."/>
            <person name="Shan W."/>
            <person name="Tripathy S."/>
            <person name="Grunwald N."/>
            <person name="Machado M."/>
            <person name="Johnson C.S."/>
            <person name="Walker B."/>
            <person name="Young S.K."/>
            <person name="Zeng Q."/>
            <person name="Gargeya S."/>
            <person name="Fitzgerald M."/>
            <person name="Haas B."/>
            <person name="Abouelleil A."/>
            <person name="Allen A.W."/>
            <person name="Alvarado L."/>
            <person name="Arachchi H.M."/>
            <person name="Berlin A.M."/>
            <person name="Chapman S.B."/>
            <person name="Gainer-Dewar J."/>
            <person name="Goldberg J."/>
            <person name="Griggs A."/>
            <person name="Gujja S."/>
            <person name="Hansen M."/>
            <person name="Howarth C."/>
            <person name="Imamovic A."/>
            <person name="Ireland A."/>
            <person name="Larimer J."/>
            <person name="McCowan C."/>
            <person name="Murphy C."/>
            <person name="Pearson M."/>
            <person name="Poon T.W."/>
            <person name="Priest M."/>
            <person name="Roberts A."/>
            <person name="Saif S."/>
            <person name="Shea T."/>
            <person name="Sisk P."/>
            <person name="Sykes S."/>
            <person name="Wortman J."/>
            <person name="Nusbaum C."/>
            <person name="Birren B."/>
        </authorList>
    </citation>
    <scope>NUCLEOTIDE SEQUENCE [LARGE SCALE GENOMIC DNA]</scope>
    <source>
        <strain evidence="1 2">CJ01A1</strain>
    </source>
</reference>
<dbReference type="PANTHER" id="PTHR47169:SF2">
    <property type="entry name" value="OS01G0541250 PROTEIN"/>
    <property type="match status" value="1"/>
</dbReference>
<dbReference type="PANTHER" id="PTHR47169">
    <property type="entry name" value="OS01G0541250 PROTEIN"/>
    <property type="match status" value="1"/>
</dbReference>
<dbReference type="EMBL" id="ANIX01002220">
    <property type="protein sequence ID" value="ETP13807.1"/>
    <property type="molecule type" value="Genomic_DNA"/>
</dbReference>
<comment type="caution">
    <text evidence="1">The sequence shown here is derived from an EMBL/GenBank/DDBJ whole genome shotgun (WGS) entry which is preliminary data.</text>
</comment>
<dbReference type="InterPro" id="IPR036397">
    <property type="entry name" value="RNaseH_sf"/>
</dbReference>
<evidence type="ECO:0008006" key="3">
    <source>
        <dbReference type="Google" id="ProtNLM"/>
    </source>
</evidence>
<dbReference type="Proteomes" id="UP000018958">
    <property type="component" value="Unassembled WGS sequence"/>
</dbReference>
<accession>W2WU02</accession>
<protein>
    <recommendedName>
        <fullName evidence="3">Transposase Tc1-like domain-containing protein</fullName>
    </recommendedName>
</protein>
<dbReference type="GO" id="GO:0003676">
    <property type="term" value="F:nucleic acid binding"/>
    <property type="evidence" value="ECO:0007669"/>
    <property type="project" value="InterPro"/>
</dbReference>
<dbReference type="AlphaFoldDB" id="W2WU02"/>
<evidence type="ECO:0000313" key="1">
    <source>
        <dbReference type="EMBL" id="ETP13807.1"/>
    </source>
</evidence>